<comment type="caution">
    <text evidence="1">The sequence shown here is derived from an EMBL/GenBank/DDBJ whole genome shotgun (WGS) entry which is preliminary data.</text>
</comment>
<protein>
    <submittedName>
        <fullName evidence="1">Uncharacterized protein</fullName>
    </submittedName>
</protein>
<evidence type="ECO:0000313" key="1">
    <source>
        <dbReference type="EMBL" id="PII34367.1"/>
    </source>
</evidence>
<accession>A0A2G7T5M3</accession>
<name>A0A2G7T5M3_9FLAO</name>
<gene>
    <name evidence="1" type="ORF">CTI11_21290</name>
</gene>
<reference evidence="1" key="1">
    <citation type="submission" date="2017-10" db="EMBL/GenBank/DDBJ databases">
        <title>Chryseobacterium sp. B5 is a hydrocarbonoclastic and plant growth promoting bacterium.</title>
        <authorList>
            <person name="Thijs S."/>
            <person name="Gkorezis P."/>
            <person name="Van Hamme J."/>
        </authorList>
    </citation>
    <scope>NUCLEOTIDE SEQUENCE</scope>
    <source>
        <strain evidence="1">B5</strain>
    </source>
</reference>
<organism evidence="1">
    <name type="scientific">Chryseobacterium sp. B5</name>
    <dbReference type="NCBI Taxonomy" id="2050562"/>
    <lineage>
        <taxon>Bacteria</taxon>
        <taxon>Pseudomonadati</taxon>
        <taxon>Bacteroidota</taxon>
        <taxon>Flavobacteriia</taxon>
        <taxon>Flavobacteriales</taxon>
        <taxon>Weeksellaceae</taxon>
        <taxon>Chryseobacterium group</taxon>
        <taxon>Chryseobacterium</taxon>
    </lineage>
</organism>
<sequence length="95" mass="10801">MKFSTEELLLAERVRDMAVKTRDVRLGQAIEAWQIKQLSATGTSAAALARLEEEQVQFRNEWLKAHPTTEFVTESLKRLEDVAEVIRQSRKASSA</sequence>
<dbReference type="AlphaFoldDB" id="A0A2G7T5M3"/>
<dbReference type="EMBL" id="PEKC01000108">
    <property type="protein sequence ID" value="PII34367.1"/>
    <property type="molecule type" value="Genomic_DNA"/>
</dbReference>
<proteinExistence type="predicted"/>